<evidence type="ECO:0000313" key="3">
    <source>
        <dbReference type="EMBL" id="WJW68382.1"/>
    </source>
</evidence>
<feature type="domain" description="DinB-like" evidence="1">
    <location>
        <begin position="18"/>
        <end position="153"/>
    </location>
</feature>
<dbReference type="AlphaFoldDB" id="A0A8T7M8G1"/>
<dbReference type="SUPFAM" id="SSF109854">
    <property type="entry name" value="DinB/YfiT-like putative metalloenzymes"/>
    <property type="match status" value="1"/>
</dbReference>
<sequence length="161" mass="19006">MFESETIAQAKVTIKKLSELTQLLNREIEGLSPKLYEFKPTPQEWSVKEIICHMRDVDEIFHDRCVRMVEDDEPFLRSFNPDELAEEKGYSRQLWEEVLQEWDTNRERNLELFKGLGPLQWLKGAFHQERGHLNVMDVASALVSQTEEHLEQIRSNLKIAH</sequence>
<reference evidence="3" key="2">
    <citation type="journal article" date="2024" name="Nature">
        <title>Anoxygenic phototroph of the Chloroflexota uses a type I reaction centre.</title>
        <authorList>
            <person name="Tsuji J.M."/>
            <person name="Shaw N.A."/>
            <person name="Nagashima S."/>
            <person name="Venkiteswaran J.J."/>
            <person name="Schiff S.L."/>
            <person name="Watanabe T."/>
            <person name="Fukui M."/>
            <person name="Hanada S."/>
            <person name="Tank M."/>
            <person name="Neufeld J.D."/>
        </authorList>
    </citation>
    <scope>NUCLEOTIDE SEQUENCE</scope>
    <source>
        <strain evidence="3">L227-S17</strain>
    </source>
</reference>
<organism evidence="2 4">
    <name type="scientific">Candidatus Chlorohelix allophototropha</name>
    <dbReference type="NCBI Taxonomy" id="3003348"/>
    <lineage>
        <taxon>Bacteria</taxon>
        <taxon>Bacillati</taxon>
        <taxon>Chloroflexota</taxon>
        <taxon>Chloroflexia</taxon>
        <taxon>Candidatus Chloroheliales</taxon>
        <taxon>Candidatus Chloroheliaceae</taxon>
        <taxon>Candidatus Chlorohelix</taxon>
    </lineage>
</organism>
<keyword evidence="5" id="KW-1185">Reference proteome</keyword>
<dbReference type="Proteomes" id="UP000521676">
    <property type="component" value="Unassembled WGS sequence"/>
</dbReference>
<accession>A0A8T7M8G1</accession>
<protein>
    <submittedName>
        <fullName evidence="2">DinB family protein</fullName>
    </submittedName>
</protein>
<name>A0A8T7M8G1_9CHLR</name>
<evidence type="ECO:0000313" key="4">
    <source>
        <dbReference type="Proteomes" id="UP000521676"/>
    </source>
</evidence>
<dbReference type="EMBL" id="JACATZ010000003">
    <property type="protein sequence ID" value="NWJ48448.1"/>
    <property type="molecule type" value="Genomic_DNA"/>
</dbReference>
<dbReference type="InterPro" id="IPR034660">
    <property type="entry name" value="DinB/YfiT-like"/>
</dbReference>
<dbReference type="Proteomes" id="UP001431572">
    <property type="component" value="Chromosome 2"/>
</dbReference>
<proteinExistence type="predicted"/>
<dbReference type="Gene3D" id="1.20.120.450">
    <property type="entry name" value="dinb family like domain"/>
    <property type="match status" value="1"/>
</dbReference>
<evidence type="ECO:0000313" key="2">
    <source>
        <dbReference type="EMBL" id="NWJ48448.1"/>
    </source>
</evidence>
<dbReference type="EMBL" id="CP128400">
    <property type="protein sequence ID" value="WJW68382.1"/>
    <property type="molecule type" value="Genomic_DNA"/>
</dbReference>
<reference evidence="2 4" key="1">
    <citation type="submission" date="2020-06" db="EMBL/GenBank/DDBJ databases">
        <title>Anoxygenic phototrophic Chloroflexota member uses a Type I reaction center.</title>
        <authorList>
            <person name="Tsuji J.M."/>
            <person name="Shaw N.A."/>
            <person name="Nagashima S."/>
            <person name="Venkiteswaran J."/>
            <person name="Schiff S.L."/>
            <person name="Hanada S."/>
            <person name="Tank M."/>
            <person name="Neufeld J.D."/>
        </authorList>
    </citation>
    <scope>NUCLEOTIDE SEQUENCE [LARGE SCALE GENOMIC DNA]</scope>
    <source>
        <strain evidence="2">L227-S17</strain>
    </source>
</reference>
<dbReference type="RefSeq" id="WP_341470287.1">
    <property type="nucleotide sequence ID" value="NZ_CP128400.1"/>
</dbReference>
<dbReference type="Pfam" id="PF12867">
    <property type="entry name" value="DinB_2"/>
    <property type="match status" value="1"/>
</dbReference>
<gene>
    <name evidence="2" type="ORF">HXX08_21540</name>
    <name evidence="3" type="ORF">OZ401_003992</name>
</gene>
<evidence type="ECO:0000313" key="5">
    <source>
        <dbReference type="Proteomes" id="UP001431572"/>
    </source>
</evidence>
<dbReference type="InterPro" id="IPR024775">
    <property type="entry name" value="DinB-like"/>
</dbReference>
<evidence type="ECO:0000259" key="1">
    <source>
        <dbReference type="Pfam" id="PF12867"/>
    </source>
</evidence>